<proteinExistence type="predicted"/>
<protein>
    <submittedName>
        <fullName evidence="1">Uncharacterized protein</fullName>
    </submittedName>
</protein>
<accession>C5LY73</accession>
<gene>
    <name evidence="1" type="ORF">Pmar_PMAR013752</name>
</gene>
<dbReference type="InParanoid" id="C5LY73"/>
<dbReference type="AlphaFoldDB" id="C5LY73"/>
<organism evidence="2">
    <name type="scientific">Perkinsus marinus (strain ATCC 50983 / TXsc)</name>
    <dbReference type="NCBI Taxonomy" id="423536"/>
    <lineage>
        <taxon>Eukaryota</taxon>
        <taxon>Sar</taxon>
        <taxon>Alveolata</taxon>
        <taxon>Perkinsozoa</taxon>
        <taxon>Perkinsea</taxon>
        <taxon>Perkinsida</taxon>
        <taxon>Perkinsidae</taxon>
        <taxon>Perkinsus</taxon>
    </lineage>
</organism>
<evidence type="ECO:0000313" key="1">
    <source>
        <dbReference type="EMBL" id="EEQ98403.1"/>
    </source>
</evidence>
<sequence length="50" mass="5958">MVFQNEFTKHLETDEVWGMASVWTLRLYRNAREMGQLARLGDLETLQRCL</sequence>
<keyword evidence="2" id="KW-1185">Reference proteome</keyword>
<dbReference type="EMBL" id="GG686772">
    <property type="protein sequence ID" value="EEQ98403.1"/>
    <property type="molecule type" value="Genomic_DNA"/>
</dbReference>
<name>C5LY73_PERM5</name>
<reference evidence="1 2" key="1">
    <citation type="submission" date="2008-07" db="EMBL/GenBank/DDBJ databases">
        <authorList>
            <person name="El-Sayed N."/>
            <person name="Caler E."/>
            <person name="Inman J."/>
            <person name="Amedeo P."/>
            <person name="Hass B."/>
            <person name="Wortman J."/>
        </authorList>
    </citation>
    <scope>NUCLEOTIDE SEQUENCE [LARGE SCALE GENOMIC DNA]</scope>
    <source>
        <strain evidence="2">ATCC 50983 / TXsc</strain>
    </source>
</reference>
<dbReference type="GeneID" id="9040870"/>
<dbReference type="RefSeq" id="XP_002765686.1">
    <property type="nucleotide sequence ID" value="XM_002765640.1"/>
</dbReference>
<evidence type="ECO:0000313" key="2">
    <source>
        <dbReference type="Proteomes" id="UP000007800"/>
    </source>
</evidence>
<dbReference type="Proteomes" id="UP000007800">
    <property type="component" value="Unassembled WGS sequence"/>
</dbReference>